<comment type="caution">
    <text evidence="2">The sequence shown here is derived from an EMBL/GenBank/DDBJ whole genome shotgun (WGS) entry which is preliminary data.</text>
</comment>
<keyword evidence="3" id="KW-1185">Reference proteome</keyword>
<proteinExistence type="predicted"/>
<dbReference type="EMBL" id="JAHZIK010000012">
    <property type="protein sequence ID" value="MBW7452698.1"/>
    <property type="molecule type" value="Genomic_DNA"/>
</dbReference>
<reference evidence="2 3" key="1">
    <citation type="submission" date="2021-07" db="EMBL/GenBank/DDBJ databases">
        <title>Paenibacillus radiodurans sp. nov., isolated from the southeastern edge of Tengger Desert.</title>
        <authorList>
            <person name="Zhang G."/>
        </authorList>
    </citation>
    <scope>NUCLEOTIDE SEQUENCE [LARGE SCALE GENOMIC DNA]</scope>
    <source>
        <strain evidence="2 3">CCM 7311</strain>
    </source>
</reference>
<evidence type="ECO:0000313" key="3">
    <source>
        <dbReference type="Proteomes" id="UP001519887"/>
    </source>
</evidence>
<accession>A0ABS7BVL8</accession>
<sequence>MILRYKGWKLTAAAVVIGAGLWAGFEWPSMAEGDVTTAVTPGSVDDPVVTKSYVDQKIAALSGGNSNSGGTASEDKPVPEEQEPGEANNTTNIVTVPVGKTLIAKDGAQMVVRAGKAIAYSPDSNGIADVTDGADIKSGSRVLNNHLIMFPRGGRGILPEPGQKYSLTVMVMGGYEIKVLDDQGK</sequence>
<gene>
    <name evidence="2" type="ORF">K0U00_01405</name>
</gene>
<organism evidence="2 3">
    <name type="scientific">Paenibacillus sepulcri</name>
    <dbReference type="NCBI Taxonomy" id="359917"/>
    <lineage>
        <taxon>Bacteria</taxon>
        <taxon>Bacillati</taxon>
        <taxon>Bacillota</taxon>
        <taxon>Bacilli</taxon>
        <taxon>Bacillales</taxon>
        <taxon>Paenibacillaceae</taxon>
        <taxon>Paenibacillus</taxon>
    </lineage>
</organism>
<dbReference type="Proteomes" id="UP001519887">
    <property type="component" value="Unassembled WGS sequence"/>
</dbReference>
<evidence type="ECO:0000256" key="1">
    <source>
        <dbReference type="SAM" id="MobiDB-lite"/>
    </source>
</evidence>
<evidence type="ECO:0000313" key="2">
    <source>
        <dbReference type="EMBL" id="MBW7452698.1"/>
    </source>
</evidence>
<protein>
    <submittedName>
        <fullName evidence="2">Uncharacterized protein</fullName>
    </submittedName>
</protein>
<feature type="region of interest" description="Disordered" evidence="1">
    <location>
        <begin position="61"/>
        <end position="90"/>
    </location>
</feature>
<name>A0ABS7BVL8_9BACL</name>